<dbReference type="PANTHER" id="PTHR43549">
    <property type="entry name" value="MULTIDRUG RESISTANCE PROTEIN YPNP-RELATED"/>
    <property type="match status" value="1"/>
</dbReference>
<evidence type="ECO:0000256" key="7">
    <source>
        <dbReference type="ARBA" id="ARBA00023136"/>
    </source>
</evidence>
<evidence type="ECO:0008006" key="11">
    <source>
        <dbReference type="Google" id="ProtNLM"/>
    </source>
</evidence>
<organism evidence="9 10">
    <name type="scientific">Tritrichomonas musculus</name>
    <dbReference type="NCBI Taxonomy" id="1915356"/>
    <lineage>
        <taxon>Eukaryota</taxon>
        <taxon>Metamonada</taxon>
        <taxon>Parabasalia</taxon>
        <taxon>Tritrichomonadida</taxon>
        <taxon>Tritrichomonadidae</taxon>
        <taxon>Tritrichomonas</taxon>
    </lineage>
</organism>
<dbReference type="Pfam" id="PF01554">
    <property type="entry name" value="MatE"/>
    <property type="match status" value="2"/>
</dbReference>
<evidence type="ECO:0000256" key="5">
    <source>
        <dbReference type="ARBA" id="ARBA00022692"/>
    </source>
</evidence>
<feature type="transmembrane region" description="Helical" evidence="8">
    <location>
        <begin position="421"/>
        <end position="440"/>
    </location>
</feature>
<keyword evidence="6 8" id="KW-1133">Transmembrane helix</keyword>
<feature type="transmembrane region" description="Helical" evidence="8">
    <location>
        <begin position="40"/>
        <end position="64"/>
    </location>
</feature>
<feature type="transmembrane region" description="Helical" evidence="8">
    <location>
        <begin position="189"/>
        <end position="212"/>
    </location>
</feature>
<evidence type="ECO:0000313" key="10">
    <source>
        <dbReference type="Proteomes" id="UP001470230"/>
    </source>
</evidence>
<keyword evidence="7 8" id="KW-0472">Membrane</keyword>
<dbReference type="InterPro" id="IPR052031">
    <property type="entry name" value="Membrane_Transporter-Flippase"/>
</dbReference>
<feature type="transmembrane region" description="Helical" evidence="8">
    <location>
        <begin position="118"/>
        <end position="141"/>
    </location>
</feature>
<evidence type="ECO:0000256" key="8">
    <source>
        <dbReference type="SAM" id="Phobius"/>
    </source>
</evidence>
<feature type="transmembrane region" description="Helical" evidence="8">
    <location>
        <begin position="76"/>
        <end position="98"/>
    </location>
</feature>
<reference evidence="9 10" key="1">
    <citation type="submission" date="2024-04" db="EMBL/GenBank/DDBJ databases">
        <title>Tritrichomonas musculus Genome.</title>
        <authorList>
            <person name="Alves-Ferreira E."/>
            <person name="Grigg M."/>
            <person name="Lorenzi H."/>
            <person name="Galac M."/>
        </authorList>
    </citation>
    <scope>NUCLEOTIDE SEQUENCE [LARGE SCALE GENOMIC DNA]</scope>
    <source>
        <strain evidence="9 10">EAF2021</strain>
    </source>
</reference>
<gene>
    <name evidence="9" type="ORF">M9Y10_036030</name>
</gene>
<keyword evidence="3" id="KW-0813">Transport</keyword>
<comment type="similarity">
    <text evidence="2">Belongs to the multi antimicrobial extrusion (MATE) (TC 2.A.66.1) family.</text>
</comment>
<keyword evidence="5 8" id="KW-0812">Transmembrane</keyword>
<comment type="caution">
    <text evidence="9">The sequence shown here is derived from an EMBL/GenBank/DDBJ whole genome shotgun (WGS) entry which is preliminary data.</text>
</comment>
<sequence>MRENRKRRLSLPVASYSPKEHLEISGEEERLGKSPPLTTILYLSIGPLASQTVQALYGVVNLFWVSKSIGDKGIEVFGAISVIDFIILAFSNYLMTSIDIRVSYIFGEKSRIDECSQIFVDFIRFSFVLSVLAPAIILPATRPLVEWFGSSKEISRMCYEYMIPCSFGSFFTFLYMSCCGLIQSEGRSFAFGVAQIVSLLLDMFVFAPLFLLYFKTGIWGATLSTVISQTIVTIVLLIQIFRGKYTITPTFSMLFKKFSSESWESLKIGLASLVGFLTVSIPEILLQKYLNMAATHQDQYDVCIKVWGVIEKLYQFVGGTNDAFAIGFVPAASFAFGSHQYKRLLKLFWHTNWITIVLSVIYSIFVIFFPSQIASIWSKDHEFLIKCKSMIPKVFYVTVLFPIEYTVPCFLQALQKVAQSTILGAMIYLVPVPLFSMILYFTDKNNPDRLMWTYVLSDSFGAILCTIFAIPSLKMLFKESNIELNNEQFDSVISIRSSKSENCCSTPLLEDKDYKE</sequence>
<evidence type="ECO:0000256" key="1">
    <source>
        <dbReference type="ARBA" id="ARBA00004651"/>
    </source>
</evidence>
<dbReference type="CDD" id="cd12082">
    <property type="entry name" value="MATE_like"/>
    <property type="match status" value="1"/>
</dbReference>
<dbReference type="PANTHER" id="PTHR43549:SF2">
    <property type="entry name" value="MULTIDRUG RESISTANCE PROTEIN NORM-RELATED"/>
    <property type="match status" value="1"/>
</dbReference>
<keyword evidence="4" id="KW-1003">Cell membrane</keyword>
<keyword evidence="10" id="KW-1185">Reference proteome</keyword>
<feature type="transmembrane region" description="Helical" evidence="8">
    <location>
        <begin position="452"/>
        <end position="470"/>
    </location>
</feature>
<dbReference type="InterPro" id="IPR002528">
    <property type="entry name" value="MATE_fam"/>
</dbReference>
<feature type="transmembrane region" description="Helical" evidence="8">
    <location>
        <begin position="394"/>
        <end position="414"/>
    </location>
</feature>
<evidence type="ECO:0000256" key="3">
    <source>
        <dbReference type="ARBA" id="ARBA00022448"/>
    </source>
</evidence>
<dbReference type="EMBL" id="JAPFFF010000057">
    <property type="protein sequence ID" value="KAK8838079.1"/>
    <property type="molecule type" value="Genomic_DNA"/>
</dbReference>
<evidence type="ECO:0000256" key="2">
    <source>
        <dbReference type="ARBA" id="ARBA00010199"/>
    </source>
</evidence>
<protein>
    <recommendedName>
        <fullName evidence="11">MatE family protein</fullName>
    </recommendedName>
</protein>
<evidence type="ECO:0000256" key="6">
    <source>
        <dbReference type="ARBA" id="ARBA00022989"/>
    </source>
</evidence>
<accession>A0ABR2GVW1</accession>
<feature type="transmembrane region" description="Helical" evidence="8">
    <location>
        <begin position="353"/>
        <end position="374"/>
    </location>
</feature>
<feature type="transmembrane region" description="Helical" evidence="8">
    <location>
        <begin position="218"/>
        <end position="241"/>
    </location>
</feature>
<evidence type="ECO:0000256" key="4">
    <source>
        <dbReference type="ARBA" id="ARBA00022475"/>
    </source>
</evidence>
<comment type="subcellular location">
    <subcellularLocation>
        <location evidence="1">Cell membrane</location>
        <topology evidence="1">Multi-pass membrane protein</topology>
    </subcellularLocation>
</comment>
<proteinExistence type="inferred from homology"/>
<evidence type="ECO:0000313" key="9">
    <source>
        <dbReference type="EMBL" id="KAK8838079.1"/>
    </source>
</evidence>
<feature type="transmembrane region" description="Helical" evidence="8">
    <location>
        <begin position="161"/>
        <end position="182"/>
    </location>
</feature>
<name>A0ABR2GVW1_9EUKA</name>
<dbReference type="Proteomes" id="UP001470230">
    <property type="component" value="Unassembled WGS sequence"/>
</dbReference>